<name>A0ACC0G273_9ERIC</name>
<protein>
    <submittedName>
        <fullName evidence="1">Protein PLANT CADMIUM RESISTANCE 3</fullName>
    </submittedName>
</protein>
<comment type="caution">
    <text evidence="1">The sequence shown here is derived from an EMBL/GenBank/DDBJ whole genome shotgun (WGS) entry which is preliminary data.</text>
</comment>
<keyword evidence="2" id="KW-1185">Reference proteome</keyword>
<dbReference type="EMBL" id="CM045769">
    <property type="protein sequence ID" value="KAI7994432.1"/>
    <property type="molecule type" value="Genomic_DNA"/>
</dbReference>
<evidence type="ECO:0000313" key="1">
    <source>
        <dbReference type="EMBL" id="KAI7994432.1"/>
    </source>
</evidence>
<proteinExistence type="predicted"/>
<evidence type="ECO:0000313" key="2">
    <source>
        <dbReference type="Proteomes" id="UP001060215"/>
    </source>
</evidence>
<dbReference type="Proteomes" id="UP001060215">
    <property type="component" value="Chromosome 12"/>
</dbReference>
<gene>
    <name evidence="1" type="ORF">LOK49_LG11G00701</name>
</gene>
<sequence length="216" mass="23100">MDSSNSAPPAPISSNNSPIQAQPRTQQKGPWSTGLFGCFNDLPNCCITCCCPCFTFGQIVEIVDEGATSCGASGGIYALIASTTGHARCYSWIYRKKLRDQYMLQGSPSCDFLVHCCCEQCALCQEYRELTNRGFDLGKGWKGNLQRQNYGIGMATAMEPAFEGIGMATATRMRTATAPAFEGIDMATAPAFEGIGMATATTTTATAPAFEGGMRR</sequence>
<accession>A0ACC0G273</accession>
<reference evidence="1 2" key="1">
    <citation type="journal article" date="2022" name="Plant J.">
        <title>Chromosome-level genome of Camellia lanceoleosa provides a valuable resource for understanding genome evolution and self-incompatibility.</title>
        <authorList>
            <person name="Gong W."/>
            <person name="Xiao S."/>
            <person name="Wang L."/>
            <person name="Liao Z."/>
            <person name="Chang Y."/>
            <person name="Mo W."/>
            <person name="Hu G."/>
            <person name="Li W."/>
            <person name="Zhao G."/>
            <person name="Zhu H."/>
            <person name="Hu X."/>
            <person name="Ji K."/>
            <person name="Xiang X."/>
            <person name="Song Q."/>
            <person name="Yuan D."/>
            <person name="Jin S."/>
            <person name="Zhang L."/>
        </authorList>
    </citation>
    <scope>NUCLEOTIDE SEQUENCE [LARGE SCALE GENOMIC DNA]</scope>
    <source>
        <strain evidence="1">SQ_2022a</strain>
    </source>
</reference>
<organism evidence="1 2">
    <name type="scientific">Camellia lanceoleosa</name>
    <dbReference type="NCBI Taxonomy" id="1840588"/>
    <lineage>
        <taxon>Eukaryota</taxon>
        <taxon>Viridiplantae</taxon>
        <taxon>Streptophyta</taxon>
        <taxon>Embryophyta</taxon>
        <taxon>Tracheophyta</taxon>
        <taxon>Spermatophyta</taxon>
        <taxon>Magnoliopsida</taxon>
        <taxon>eudicotyledons</taxon>
        <taxon>Gunneridae</taxon>
        <taxon>Pentapetalae</taxon>
        <taxon>asterids</taxon>
        <taxon>Ericales</taxon>
        <taxon>Theaceae</taxon>
        <taxon>Camellia</taxon>
    </lineage>
</organism>